<reference evidence="1 2" key="1">
    <citation type="journal article" date="2022" name="Plant J.">
        <title>Chromosome-level genome of Camellia lanceoleosa provides a valuable resource for understanding genome evolution and self-incompatibility.</title>
        <authorList>
            <person name="Gong W."/>
            <person name="Xiao S."/>
            <person name="Wang L."/>
            <person name="Liao Z."/>
            <person name="Chang Y."/>
            <person name="Mo W."/>
            <person name="Hu G."/>
            <person name="Li W."/>
            <person name="Zhao G."/>
            <person name="Zhu H."/>
            <person name="Hu X."/>
            <person name="Ji K."/>
            <person name="Xiang X."/>
            <person name="Song Q."/>
            <person name="Yuan D."/>
            <person name="Jin S."/>
            <person name="Zhang L."/>
        </authorList>
    </citation>
    <scope>NUCLEOTIDE SEQUENCE [LARGE SCALE GENOMIC DNA]</scope>
    <source>
        <strain evidence="1">SQ_2022a</strain>
    </source>
</reference>
<protein>
    <submittedName>
        <fullName evidence="1">Laccase-9</fullName>
    </submittedName>
</protein>
<comment type="caution">
    <text evidence="1">The sequence shown here is derived from an EMBL/GenBank/DDBJ whole genome shotgun (WGS) entry which is preliminary data.</text>
</comment>
<name>A0ACC0HJ23_9ERIC</name>
<accession>A0ACC0HJ23</accession>
<evidence type="ECO:0000313" key="2">
    <source>
        <dbReference type="Proteomes" id="UP001060215"/>
    </source>
</evidence>
<dbReference type="EMBL" id="CM045761">
    <property type="protein sequence ID" value="KAI8013638.1"/>
    <property type="molecule type" value="Genomic_DNA"/>
</dbReference>
<organism evidence="1 2">
    <name type="scientific">Camellia lanceoleosa</name>
    <dbReference type="NCBI Taxonomy" id="1840588"/>
    <lineage>
        <taxon>Eukaryota</taxon>
        <taxon>Viridiplantae</taxon>
        <taxon>Streptophyta</taxon>
        <taxon>Embryophyta</taxon>
        <taxon>Tracheophyta</taxon>
        <taxon>Spermatophyta</taxon>
        <taxon>Magnoliopsida</taxon>
        <taxon>eudicotyledons</taxon>
        <taxon>Gunneridae</taxon>
        <taxon>Pentapetalae</taxon>
        <taxon>asterids</taxon>
        <taxon>Ericales</taxon>
        <taxon>Theaceae</taxon>
        <taxon>Camellia</taxon>
    </lineage>
</organism>
<dbReference type="Proteomes" id="UP001060215">
    <property type="component" value="Chromosome 4"/>
</dbReference>
<sequence>MKVGTQLPDSQWGLVFLSKMLLLLLLLYCMTGMVNGKDHFYDFVLKETNFTKLCITSSVLTVNDSFPGPTIHVRKGDTAFVNVHNHGTYGVTIHWHGVKQPRNPWSDGPEFITQCAIAPGTNYTYKVIFSTEEGTLWWHAHSEWTQSTVHGAIVILPAEGTTYPFPEPDGEHVIVLGSWFTFDVNKVVDFDLLSGAYLPKAEAYVINGQQGAFFNCSSEETINRISVDYGKTYLLRIINTAVDSELFFAVAEHNVTVVGMDGSYLKPISTPNVAISPGQTINVLLTSNQPLGHYYMAARQYVTEPHPDISNATTAVIEYIGNYTPPSSPIFPLNLPEHSSIEAANGFLSRLRSLASEEHPVFVPQNISHPMFIVVSEKEITCPNSSCSTFDGNRLSSAMNNITFLNPTTNILHAYYRNISGVYDTDFPDFPKLFYNFTGDDLPNGTVIPTIGTKVRMFNYNDTVEIVFQGTNVLDGAQNHPMHMHGYSYYVVGSGIGNFNNEIDPKSYNLVDPPELNTIRVPKNGWVTIRFTADNPGVWLWHCHLIRHLTWGMKTVFIVQNGDTPETSILDPPSSMPPCEKSFVNYIQELEDSDVVQPVQMNGKVSKLSSSLAQVNFR</sequence>
<proteinExistence type="predicted"/>
<keyword evidence="2" id="KW-1185">Reference proteome</keyword>
<gene>
    <name evidence="1" type="ORF">LOK49_LG05G02864</name>
</gene>
<evidence type="ECO:0000313" key="1">
    <source>
        <dbReference type="EMBL" id="KAI8013638.1"/>
    </source>
</evidence>